<protein>
    <submittedName>
        <fullName evidence="4">Uncharacterized protein</fullName>
    </submittedName>
</protein>
<dbReference type="InterPro" id="IPR013785">
    <property type="entry name" value="Aldolase_TIM"/>
</dbReference>
<dbReference type="CDD" id="cd04730">
    <property type="entry name" value="NPD_like"/>
    <property type="match status" value="1"/>
</dbReference>
<dbReference type="AlphaFoldDB" id="Q9RQD7"/>
<keyword evidence="3" id="KW-0560">Oxidoreductase</keyword>
<accession>Q9RQD7</accession>
<organism evidence="4">
    <name type="scientific">Zymomonas mobilis</name>
    <dbReference type="NCBI Taxonomy" id="542"/>
    <lineage>
        <taxon>Bacteria</taxon>
        <taxon>Pseudomonadati</taxon>
        <taxon>Pseudomonadota</taxon>
        <taxon>Alphaproteobacteria</taxon>
        <taxon>Sphingomonadales</taxon>
        <taxon>Zymomonadaceae</taxon>
        <taxon>Zymomonas</taxon>
    </lineage>
</organism>
<dbReference type="PANTHER" id="PTHR32332">
    <property type="entry name" value="2-NITROPROPANE DIOXYGENASE"/>
    <property type="match status" value="1"/>
</dbReference>
<dbReference type="Pfam" id="PF03060">
    <property type="entry name" value="NMO"/>
    <property type="match status" value="1"/>
</dbReference>
<keyword evidence="2" id="KW-0288">FMN</keyword>
<dbReference type="EMBL" id="AF117351">
    <property type="protein sequence ID" value="AAF13746.1"/>
    <property type="molecule type" value="Genomic_DNA"/>
</dbReference>
<evidence type="ECO:0000313" key="4">
    <source>
        <dbReference type="EMBL" id="AAF13746.1"/>
    </source>
</evidence>
<evidence type="ECO:0000256" key="2">
    <source>
        <dbReference type="ARBA" id="ARBA00022643"/>
    </source>
</evidence>
<dbReference type="SUPFAM" id="SSF51412">
    <property type="entry name" value="Inosine monophosphate dehydrogenase (IMPDH)"/>
    <property type="match status" value="1"/>
</dbReference>
<accession>Q5NLC5</accession>
<evidence type="ECO:0000256" key="3">
    <source>
        <dbReference type="ARBA" id="ARBA00023002"/>
    </source>
</evidence>
<dbReference type="InterPro" id="IPR004136">
    <property type="entry name" value="NMO"/>
</dbReference>
<name>Q9RQD7_ZYMMB</name>
<keyword evidence="1" id="KW-0285">Flavoprotein</keyword>
<proteinExistence type="predicted"/>
<dbReference type="PANTHER" id="PTHR32332:SF20">
    <property type="entry name" value="2-NITROPROPANE DIOXYGENASE-LIKE PROTEIN"/>
    <property type="match status" value="1"/>
</dbReference>
<reference evidence="4" key="1">
    <citation type="submission" date="1999-01" db="EMBL/GenBank/DDBJ databases">
        <title>Sequence analysis of a 44F11 fosmid clone of Zymomonas mobilis ZM4.</title>
        <authorList>
            <person name="Lee J.S."/>
            <person name="Kang H.S."/>
        </authorList>
    </citation>
    <scope>NUCLEOTIDE SEQUENCE</scope>
    <source>
        <strain evidence="4">ZM4</strain>
    </source>
</reference>
<dbReference type="RefSeq" id="WP_316243103.1">
    <property type="nucleotide sequence ID" value="NZ_LSFP01000019.1"/>
</dbReference>
<evidence type="ECO:0000256" key="1">
    <source>
        <dbReference type="ARBA" id="ARBA00022630"/>
    </source>
</evidence>
<dbReference type="Gene3D" id="3.20.20.70">
    <property type="entry name" value="Aldolase class I"/>
    <property type="match status" value="1"/>
</dbReference>
<sequence length="334" mass="36372">MILPIKARCLNMEYKNSRLSAILKIQYPLIQAPMSWITNADFVAAVSEAGGLGVLGPHAGYHTPPKDPQEILDRVRLEIRKVKSLTDKPFGLNLLLLKDDPLDDFTKAWLNIAFEEGVTHFVSVGNADNRVFNLIKEHDGIIIHRPLTASITNMREAESLGADVLVATGYDEGGMIPTRAIGTFTVVPTMVDAVDIPVMATGGINDRRGVKAAFALGAEGVYIGTRFIVTKENPASEITKKKIVESGCDDIEFVSPKQRSIRTQAADILGSLYLNKENTLDLDTEISRLGGVRPAMLEGKLDEGIISVNTGIDVIRSIPTVKELVIDLLGLNEE</sequence>
<dbReference type="GO" id="GO:0018580">
    <property type="term" value="F:nitronate monooxygenase activity"/>
    <property type="evidence" value="ECO:0007669"/>
    <property type="project" value="InterPro"/>
</dbReference>